<dbReference type="Gene3D" id="2.60.120.920">
    <property type="match status" value="6"/>
</dbReference>
<dbReference type="InterPro" id="IPR043136">
    <property type="entry name" value="B30.2/SPRY_sf"/>
</dbReference>
<dbReference type="PANTHER" id="PTHR12429">
    <property type="entry name" value="NEURALIZED"/>
    <property type="match status" value="1"/>
</dbReference>
<dbReference type="InterPro" id="IPR037962">
    <property type="entry name" value="Neuralized"/>
</dbReference>
<feature type="domain" description="NHR" evidence="2">
    <location>
        <begin position="734"/>
        <end position="898"/>
    </location>
</feature>
<feature type="region of interest" description="Disordered" evidence="1">
    <location>
        <begin position="909"/>
        <end position="928"/>
    </location>
</feature>
<dbReference type="OrthoDB" id="5977375at2759"/>
<proteinExistence type="predicted"/>
<feature type="domain" description="NHR" evidence="2">
    <location>
        <begin position="942"/>
        <end position="1106"/>
    </location>
</feature>
<dbReference type="InterPro" id="IPR006573">
    <property type="entry name" value="NHR_dom"/>
</dbReference>
<gene>
    <name evidence="3" type="ORF">pdam_00014583</name>
</gene>
<comment type="caution">
    <text evidence="3">The sequence shown here is derived from an EMBL/GenBank/DDBJ whole genome shotgun (WGS) entry which is preliminary data.</text>
</comment>
<dbReference type="InterPro" id="IPR013320">
    <property type="entry name" value="ConA-like_dom_sf"/>
</dbReference>
<dbReference type="EMBL" id="RCHS01001527">
    <property type="protein sequence ID" value="RMX53051.1"/>
    <property type="molecule type" value="Genomic_DNA"/>
</dbReference>
<evidence type="ECO:0000313" key="3">
    <source>
        <dbReference type="EMBL" id="RMX53051.1"/>
    </source>
</evidence>
<feature type="domain" description="NHR" evidence="2">
    <location>
        <begin position="535"/>
        <end position="701"/>
    </location>
</feature>
<name>A0A3M6UHE1_POCDA</name>
<dbReference type="SMART" id="SM00588">
    <property type="entry name" value="NEUZ"/>
    <property type="match status" value="6"/>
</dbReference>
<evidence type="ECO:0000256" key="1">
    <source>
        <dbReference type="SAM" id="MobiDB-lite"/>
    </source>
</evidence>
<evidence type="ECO:0000313" key="4">
    <source>
        <dbReference type="Proteomes" id="UP000275408"/>
    </source>
</evidence>
<dbReference type="GO" id="GO:0061630">
    <property type="term" value="F:ubiquitin protein ligase activity"/>
    <property type="evidence" value="ECO:0007669"/>
    <property type="project" value="TreeGrafter"/>
</dbReference>
<feature type="domain" description="NHR" evidence="2">
    <location>
        <begin position="1"/>
        <end position="167"/>
    </location>
</feature>
<dbReference type="PROSITE" id="PS51065">
    <property type="entry name" value="NHR"/>
    <property type="match status" value="6"/>
</dbReference>
<dbReference type="Proteomes" id="UP000275408">
    <property type="component" value="Unassembled WGS sequence"/>
</dbReference>
<organism evidence="3 4">
    <name type="scientific">Pocillopora damicornis</name>
    <name type="common">Cauliflower coral</name>
    <name type="synonym">Millepora damicornis</name>
    <dbReference type="NCBI Taxonomy" id="46731"/>
    <lineage>
        <taxon>Eukaryota</taxon>
        <taxon>Metazoa</taxon>
        <taxon>Cnidaria</taxon>
        <taxon>Anthozoa</taxon>
        <taxon>Hexacorallia</taxon>
        <taxon>Scleractinia</taxon>
        <taxon>Astrocoeniina</taxon>
        <taxon>Pocilloporidae</taxon>
        <taxon>Pocillopora</taxon>
    </lineage>
</organism>
<feature type="domain" description="NHR" evidence="2">
    <location>
        <begin position="354"/>
        <end position="489"/>
    </location>
</feature>
<keyword evidence="4" id="KW-1185">Reference proteome</keyword>
<dbReference type="STRING" id="46731.A0A3M6UHE1"/>
<feature type="domain" description="NHR" evidence="2">
    <location>
        <begin position="178"/>
        <end position="344"/>
    </location>
</feature>
<dbReference type="PANTHER" id="PTHR12429:SF14">
    <property type="entry name" value="NEURALIZED-LIKE PROTEIN 4"/>
    <property type="match status" value="1"/>
</dbReference>
<dbReference type="Pfam" id="PF07177">
    <property type="entry name" value="Neuralized"/>
    <property type="match status" value="6"/>
</dbReference>
<accession>A0A3M6UHE1</accession>
<reference evidence="3 4" key="1">
    <citation type="journal article" date="2018" name="Sci. Rep.">
        <title>Comparative analysis of the Pocillopora damicornis genome highlights role of immune system in coral evolution.</title>
        <authorList>
            <person name="Cunning R."/>
            <person name="Bay R.A."/>
            <person name="Gillette P."/>
            <person name="Baker A.C."/>
            <person name="Traylor-Knowles N."/>
        </authorList>
    </citation>
    <scope>NUCLEOTIDE SEQUENCE [LARGE SCALE GENOMIC DNA]</scope>
    <source>
        <strain evidence="3">RSMAS</strain>
        <tissue evidence="3">Whole animal</tissue>
    </source>
</reference>
<evidence type="ECO:0000259" key="2">
    <source>
        <dbReference type="PROSITE" id="PS51065"/>
    </source>
</evidence>
<dbReference type="FunFam" id="2.60.120.920:FF:000001">
    <property type="entry name" value="neuralized-like protein 4 isoform X1"/>
    <property type="match status" value="6"/>
</dbReference>
<dbReference type="SUPFAM" id="SSF49899">
    <property type="entry name" value="Concanavalin A-like lectins/glucanases"/>
    <property type="match status" value="1"/>
</dbReference>
<sequence length="1345" mass="147434">MAEFHECHGTLVFLSNGNRSARRRSSAAEFNNGLIFSKSPMKDNERFEVRLDRKIGNWSGSWAIGVTAGDPSVMEIPSSSTGLKNGSWVMSGMSILKDGSSFVEEYGQDLDELKEGDRIGVERTAHGSLHFFVNGVDLGVAATDIPQNVFAVVDLYGRCVEISIYKPFNRVSGPSTASVCFHPHCGSLIKLSNSNRTAERQRPTEEFKNAVTLTNIPLRNDEAFEVSVTQNFIFKGSIEVGVTSHNPDDIVLLPTMTSMPTGTWMLSGASIIVDGKEVKRDYSSINLETLQAGDTIGILKKSTGSLHFLINGQDQGEAASNLPSNVYGAVDIYGAAVKVSIISAPHIEQEQDSGQLISNRYLKPNELLEVRVDIQMTKWAGSLEIGVTTHDPEKLDFPTTMTNVQPPGTWMMSGGSIVCDGVTVIENYGPTLDEIKVGDTVGVIRKEDGSLHFFVNSTDLGCAAHGVPADVYGVVDLFGQCAQVTIVSGTQENGEVDLTNSLNDVSEITIITPEPQQPVESPPSQEIMAESNEGFFKFSSFHGGQVAVSHNCRSAVRINPLCEFNNAIVMSHRPLRDNELFEVIVEKLVSRWSGSMEAGVTTVSPDQLKFPHTMTDLVSGAWMVSGSSVLQNGSTSMNGYACDLDKLEEGSRLGIMRKSSGSLHFFVNGQDCGVAASSVPSGIYAMIDLYGQCVQISIYDADYTESQETIPVPAEQRETEASPIITEGPASKVTCGFHSCCGRNIRLVNNKMTAYRCSGFNQGLVFSAKPLEEDEIFEIVIDKVTGNDWSGSLTVGITTKTIPLMTVPASALDLRDGTWLMTGSCVMKDSAIVKENYGHSLDRLQAETRIGMQRRRDGTFHVFVNGEDQGVAAVDVPQIVHAVVDVYGMAQLISISSPTTVDRALPASELVDGEPQSSVSPDIETSDQVEEDTREAIKIFKKFLFHKNCGQFISLDSNRTTARRVDSYNHGVVLSETPLPDNHLFQVCIRKLNSRWTGSVMIGVTAQDPDSLTSLPSTANSIKICPWIVVNNAVYVNGNKVNDNLRRSLDSLQEGDTLGVLIDKKSRLHLLINGEDLGPIAQAIPARRFAVLDLYGCCEEVSIVTADHGERGRVSMEETKIERSSGEHSKGPCDYRQLCDRFRASLAIPDEYFNTDCKSNVCYCQACHEARGEKRYAISGDPPCRYALPLGWCQFALRIPPRVEEYHVFDKWHVAFYGTPIGRLRRMLDLGDIPLQVCSGQRRRGSSNKENEVPQLCVSPTILCAYEAQAKRQEYRDSTTGKVYHVRVALQVLVKPGNYRTGRSHRDVDANELLDENLGTENLEWYLENQGSVVLTALLINIEPT</sequence>
<protein>
    <recommendedName>
        <fullName evidence="2">NHR domain-containing protein</fullName>
    </recommendedName>
</protein>
<dbReference type="CDD" id="cd12887">
    <property type="entry name" value="SPRY_NHR_like"/>
    <property type="match status" value="6"/>
</dbReference>